<feature type="region of interest" description="Disordered" evidence="8">
    <location>
        <begin position="544"/>
        <end position="571"/>
    </location>
</feature>
<dbReference type="FunFam" id="1.25.40.10:FF:000473">
    <property type="entry name" value="Os03g0185200 protein"/>
    <property type="match status" value="1"/>
</dbReference>
<dbReference type="FunFam" id="1.25.40.10:FF:000090">
    <property type="entry name" value="Pentatricopeptide repeat-containing protein, chloroplastic"/>
    <property type="match status" value="1"/>
</dbReference>
<comment type="similarity">
    <text evidence="2">Belongs to the ORC2 family.</text>
</comment>
<dbReference type="NCBIfam" id="TIGR00756">
    <property type="entry name" value="PPR"/>
    <property type="match status" value="3"/>
</dbReference>
<keyword evidence="12" id="KW-1185">Reference proteome</keyword>
<gene>
    <name evidence="11" type="ORF">EJB05_07779</name>
</gene>
<dbReference type="InterPro" id="IPR056773">
    <property type="entry name" value="WHD_ORC2"/>
</dbReference>
<dbReference type="Gramene" id="TVU48153">
    <property type="protein sequence ID" value="TVU48153"/>
    <property type="gene ID" value="EJB05_07779"/>
</dbReference>
<proteinExistence type="inferred from homology"/>
<dbReference type="PANTHER" id="PTHR14052:SF0">
    <property type="entry name" value="ORIGIN RECOGNITION COMPLEX SUBUNIT 2"/>
    <property type="match status" value="1"/>
</dbReference>
<keyword evidence="6" id="KW-0539">Nucleus</keyword>
<dbReference type="GO" id="GO:0006260">
    <property type="term" value="P:DNA replication"/>
    <property type="evidence" value="ECO:0007669"/>
    <property type="project" value="UniProtKB-KW"/>
</dbReference>
<feature type="non-terminal residue" evidence="11">
    <location>
        <position position="1"/>
    </location>
</feature>
<dbReference type="Pfam" id="PF01535">
    <property type="entry name" value="PPR"/>
    <property type="match status" value="1"/>
</dbReference>
<evidence type="ECO:0000256" key="1">
    <source>
        <dbReference type="ARBA" id="ARBA00004123"/>
    </source>
</evidence>
<dbReference type="Gene3D" id="1.25.40.10">
    <property type="entry name" value="Tetratricopeptide repeat domain"/>
    <property type="match status" value="4"/>
</dbReference>
<feature type="repeat" description="PPR" evidence="7">
    <location>
        <begin position="356"/>
        <end position="391"/>
    </location>
</feature>
<organism evidence="11 12">
    <name type="scientific">Eragrostis curvula</name>
    <name type="common">weeping love grass</name>
    <dbReference type="NCBI Taxonomy" id="38414"/>
    <lineage>
        <taxon>Eukaryota</taxon>
        <taxon>Viridiplantae</taxon>
        <taxon>Streptophyta</taxon>
        <taxon>Embryophyta</taxon>
        <taxon>Tracheophyta</taxon>
        <taxon>Spermatophyta</taxon>
        <taxon>Magnoliopsida</taxon>
        <taxon>Liliopsida</taxon>
        <taxon>Poales</taxon>
        <taxon>Poaceae</taxon>
        <taxon>PACMAD clade</taxon>
        <taxon>Chloridoideae</taxon>
        <taxon>Eragrostideae</taxon>
        <taxon>Eragrostidinae</taxon>
        <taxon>Eragrostis</taxon>
    </lineage>
</organism>
<feature type="repeat" description="PPR" evidence="7">
    <location>
        <begin position="321"/>
        <end position="355"/>
    </location>
</feature>
<sequence>MVVGYVTCSEPVSKLSIPASRAAATGAHPMFEHQPTAPTSPSAAGDRLSIPFEPLTLPRLLVSAANCSLGGGAPSVSALHAAGLKLGVLPSSLPASNALISAYCLAGLLPSSVRAFSLLPRPSTASYTTVLSALSRHGRAQEALSLFATSAVAPDAELLSCVVSFCRRASAFLPARAAHAYGVKNVPALAFYASAGPALVALYAGHGKVRAARRVFSYMDGEDVVSWNAMIGGFAGAGMNNEAWDCFQEMRMRGVRGNARTAVAVLGACDLESGRQVHGYVVRSHDGSSKSILWNALMSVYSRVGCVSDAERVFLEIEQKDVVSWNVMIGAFAKNGYGRRAVELVNTMVQCGMQPDSMTFTAVLMACCHCGLVDEGLVLFHRFVSVVGLVPTMEQCACVVDMLARAERFVEALEFIGRMPLKPNAIVWGAFLSASRMHHNVEFARVAFEQLVELEPENAGNFVTMSNIYAKAGMLEDAKRVRMMIDMEDLAKPSGQSCVEVVLPRGPSHVPLPAKIEQRGKHQTAFALQRQTVCASPRPSLWRRRRKRNLMAPRGGRAAAEAAASSGSEDEEEAGFSRSYFLAKEKEPSSGKKRARAAAGKLSDLNLVDEQVLRASLAEIPPKHEEEVEALTKSYKEQYRNWLFELRCGFGLLMYGFGSKKQLLEDFASTTLTDYTVIVINGYLPSINLKQVIAAIAEIFWDQIKAKRKRQPGTRSQLSQPFPSQSTDDIISFLKSQTSDDVDDHVCLLIHNIDGPALRDPESQQWLAQISCCPHVHVVASVDHVNAPLLWDKKMVHTQFKWSWYHVPTFAPYKVECVFYPLILASGGHAQTTKTALVVLQSLTPNAQSVFKVLAEYQLANEKEEGMPVSSLYTKCRERFLVSSQVTLNSHLTEFKDHDLVKVRKHSDGQDCLRIPLPSTHSQVLSH</sequence>
<evidence type="ECO:0000256" key="8">
    <source>
        <dbReference type="SAM" id="MobiDB-lite"/>
    </source>
</evidence>
<dbReference type="OrthoDB" id="185373at2759"/>
<dbReference type="GO" id="GO:0003688">
    <property type="term" value="F:DNA replication origin binding"/>
    <property type="evidence" value="ECO:0007669"/>
    <property type="project" value="TreeGrafter"/>
</dbReference>
<dbReference type="Proteomes" id="UP000324897">
    <property type="component" value="Chromosome 5"/>
</dbReference>
<dbReference type="PROSITE" id="PS51375">
    <property type="entry name" value="PPR"/>
    <property type="match status" value="3"/>
</dbReference>
<feature type="repeat" description="PPR" evidence="7">
    <location>
        <begin position="223"/>
        <end position="257"/>
    </location>
</feature>
<feature type="domain" description="Origin recognition complex subunit 2 RecA-like" evidence="9">
    <location>
        <begin position="628"/>
        <end position="807"/>
    </location>
</feature>
<comment type="caution">
    <text evidence="11">The sequence shown here is derived from an EMBL/GenBank/DDBJ whole genome shotgun (WGS) entry which is preliminary data.</text>
</comment>
<dbReference type="InterPro" id="IPR007220">
    <property type="entry name" value="ORC2"/>
</dbReference>
<evidence type="ECO:0000313" key="12">
    <source>
        <dbReference type="Proteomes" id="UP000324897"/>
    </source>
</evidence>
<evidence type="ECO:0000256" key="2">
    <source>
        <dbReference type="ARBA" id="ARBA00007421"/>
    </source>
</evidence>
<evidence type="ECO:0000256" key="4">
    <source>
        <dbReference type="ARBA" id="ARBA00022737"/>
    </source>
</evidence>
<keyword evidence="3" id="KW-0235">DNA replication</keyword>
<comment type="subcellular location">
    <subcellularLocation>
        <location evidence="1">Nucleus</location>
    </subcellularLocation>
</comment>
<evidence type="ECO:0000256" key="6">
    <source>
        <dbReference type="ARBA" id="ARBA00023242"/>
    </source>
</evidence>
<dbReference type="EMBL" id="RWGY01000004">
    <property type="protein sequence ID" value="TVU48153.1"/>
    <property type="molecule type" value="Genomic_DNA"/>
</dbReference>
<reference evidence="11 12" key="1">
    <citation type="journal article" date="2019" name="Sci. Rep.">
        <title>A high-quality genome of Eragrostis curvula grass provides insights into Poaceae evolution and supports new strategies to enhance forage quality.</title>
        <authorList>
            <person name="Carballo J."/>
            <person name="Santos B.A.C.M."/>
            <person name="Zappacosta D."/>
            <person name="Garbus I."/>
            <person name="Selva J.P."/>
            <person name="Gallo C.A."/>
            <person name="Diaz A."/>
            <person name="Albertini E."/>
            <person name="Caccamo M."/>
            <person name="Echenique V."/>
        </authorList>
    </citation>
    <scope>NUCLEOTIDE SEQUENCE [LARGE SCALE GENOMIC DNA]</scope>
    <source>
        <strain evidence="12">cv. Victoria</strain>
        <tissue evidence="11">Leaf</tissue>
    </source>
</reference>
<evidence type="ECO:0000259" key="9">
    <source>
        <dbReference type="Pfam" id="PF04084"/>
    </source>
</evidence>
<dbReference type="InterPro" id="IPR056772">
    <property type="entry name" value="RecA-like_ORC2"/>
</dbReference>
<dbReference type="GO" id="GO:0005664">
    <property type="term" value="C:nuclear origin of replication recognition complex"/>
    <property type="evidence" value="ECO:0007669"/>
    <property type="project" value="TreeGrafter"/>
</dbReference>
<feature type="domain" description="Origin recognition complex subunit 2 winged-helix" evidence="10">
    <location>
        <begin position="861"/>
        <end position="918"/>
    </location>
</feature>
<dbReference type="AlphaFoldDB" id="A0A5J9WJB0"/>
<evidence type="ECO:0008006" key="13">
    <source>
        <dbReference type="Google" id="ProtNLM"/>
    </source>
</evidence>
<dbReference type="Pfam" id="PF04084">
    <property type="entry name" value="RecA-like_ORC2"/>
    <property type="match status" value="1"/>
</dbReference>
<dbReference type="InterPro" id="IPR046848">
    <property type="entry name" value="E_motif"/>
</dbReference>
<dbReference type="Pfam" id="PF13041">
    <property type="entry name" value="PPR_2"/>
    <property type="match status" value="2"/>
</dbReference>
<evidence type="ECO:0000259" key="10">
    <source>
        <dbReference type="Pfam" id="PF24882"/>
    </source>
</evidence>
<dbReference type="Pfam" id="PF20431">
    <property type="entry name" value="E_motif"/>
    <property type="match status" value="1"/>
</dbReference>
<dbReference type="PANTHER" id="PTHR14052">
    <property type="entry name" value="ORIGIN RECOGNITION COMPLEX SUBUNIT 2"/>
    <property type="match status" value="1"/>
</dbReference>
<evidence type="ECO:0000256" key="5">
    <source>
        <dbReference type="ARBA" id="ARBA00022946"/>
    </source>
</evidence>
<name>A0A5J9WJB0_9POAL</name>
<evidence type="ECO:0000256" key="7">
    <source>
        <dbReference type="PROSITE-ProRule" id="PRU00708"/>
    </source>
</evidence>
<keyword evidence="4" id="KW-0677">Repeat</keyword>
<feature type="compositionally biased region" description="Low complexity" evidence="8">
    <location>
        <begin position="555"/>
        <end position="567"/>
    </location>
</feature>
<protein>
    <recommendedName>
        <fullName evidence="13">Origin recognition complex subunit 2</fullName>
    </recommendedName>
</protein>
<dbReference type="InterPro" id="IPR011990">
    <property type="entry name" value="TPR-like_helical_dom_sf"/>
</dbReference>
<dbReference type="InterPro" id="IPR002885">
    <property type="entry name" value="PPR_rpt"/>
</dbReference>
<evidence type="ECO:0000313" key="11">
    <source>
        <dbReference type="EMBL" id="TVU48153.1"/>
    </source>
</evidence>
<evidence type="ECO:0000256" key="3">
    <source>
        <dbReference type="ARBA" id="ARBA00022705"/>
    </source>
</evidence>
<accession>A0A5J9WJB0</accession>
<dbReference type="Pfam" id="PF24882">
    <property type="entry name" value="WHD_ORC2"/>
    <property type="match status" value="1"/>
</dbReference>
<keyword evidence="5" id="KW-0809">Transit peptide</keyword>